<dbReference type="RefSeq" id="WP_227069521.1">
    <property type="nucleotide sequence ID" value="NZ_AP022829.1"/>
</dbReference>
<dbReference type="Pfam" id="PF14535">
    <property type="entry name" value="AMP-binding_C_2"/>
    <property type="match status" value="1"/>
</dbReference>
<evidence type="ECO:0000256" key="1">
    <source>
        <dbReference type="ARBA" id="ARBA00011245"/>
    </source>
</evidence>
<comment type="function">
    <text evidence="9">Catalyzes the activation of phenylacetic acid (PA) to phenylacetyl-CoA (PA-CoA).</text>
</comment>
<dbReference type="SUPFAM" id="SSF56801">
    <property type="entry name" value="Acetyl-CoA synthetase-like"/>
    <property type="match status" value="1"/>
</dbReference>
<dbReference type="PIRSF" id="PIRSF006444">
    <property type="entry name" value="PaaK"/>
    <property type="match status" value="1"/>
</dbReference>
<comment type="catalytic activity">
    <reaction evidence="9">
        <text>2-phenylacetate + ATP + CoA = phenylacetyl-CoA + AMP + diphosphate</text>
        <dbReference type="Rhea" id="RHEA:20956"/>
        <dbReference type="ChEBI" id="CHEBI:18401"/>
        <dbReference type="ChEBI" id="CHEBI:30616"/>
        <dbReference type="ChEBI" id="CHEBI:33019"/>
        <dbReference type="ChEBI" id="CHEBI:57287"/>
        <dbReference type="ChEBI" id="CHEBI:57390"/>
        <dbReference type="ChEBI" id="CHEBI:456215"/>
        <dbReference type="EC" id="6.2.1.30"/>
    </reaction>
</comment>
<keyword evidence="3 9" id="KW-0547">Nucleotide-binding</keyword>
<evidence type="ECO:0000313" key="13">
    <source>
        <dbReference type="Proteomes" id="UP000501727"/>
    </source>
</evidence>
<evidence type="ECO:0000256" key="6">
    <source>
        <dbReference type="ARBA" id="ARBA00066629"/>
    </source>
</evidence>
<evidence type="ECO:0000256" key="9">
    <source>
        <dbReference type="PIRNR" id="PIRNR006444"/>
    </source>
</evidence>
<reference evidence="13" key="2">
    <citation type="submission" date="2020-03" db="EMBL/GenBank/DDBJ databases">
        <title>Complete Genome Sequence of Adlercreutzia sp. strain 8CFCBH1 Producing Equol, Isolated from Healthy Japanese Feces.</title>
        <authorList>
            <person name="Ogata Y."/>
            <person name="Sakamoto M."/>
            <person name="Ohkuma M."/>
            <person name="Hattori M."/>
            <person name="Suda W."/>
        </authorList>
    </citation>
    <scope>NUCLEOTIDE SEQUENCE [LARGE SCALE GENOMIC DNA]</scope>
    <source>
        <strain evidence="13">8CFCBH1</strain>
    </source>
</reference>
<dbReference type="PANTHER" id="PTHR43845">
    <property type="entry name" value="BLR5969 PROTEIN"/>
    <property type="match status" value="1"/>
</dbReference>
<evidence type="ECO:0000256" key="3">
    <source>
        <dbReference type="ARBA" id="ARBA00022741"/>
    </source>
</evidence>
<evidence type="ECO:0000256" key="5">
    <source>
        <dbReference type="ARBA" id="ARBA00061566"/>
    </source>
</evidence>
<dbReference type="GO" id="GO:0010124">
    <property type="term" value="P:phenylacetate catabolic process"/>
    <property type="evidence" value="ECO:0007669"/>
    <property type="project" value="UniProtKB-UniRule"/>
</dbReference>
<keyword evidence="13" id="KW-1185">Reference proteome</keyword>
<proteinExistence type="inferred from homology"/>
<dbReference type="PANTHER" id="PTHR43845:SF1">
    <property type="entry name" value="BLR5969 PROTEIN"/>
    <property type="match status" value="1"/>
</dbReference>
<evidence type="ECO:0000259" key="10">
    <source>
        <dbReference type="Pfam" id="PF00501"/>
    </source>
</evidence>
<dbReference type="InterPro" id="IPR011880">
    <property type="entry name" value="PA_CoA_ligase"/>
</dbReference>
<comment type="subunit">
    <text evidence="1">Monomer.</text>
</comment>
<evidence type="ECO:0000259" key="11">
    <source>
        <dbReference type="Pfam" id="PF14535"/>
    </source>
</evidence>
<accession>A0A6F8SM62</accession>
<dbReference type="Pfam" id="PF00501">
    <property type="entry name" value="AMP-binding"/>
    <property type="match status" value="1"/>
</dbReference>
<dbReference type="Proteomes" id="UP000501727">
    <property type="component" value="Chromosome"/>
</dbReference>
<dbReference type="InterPro" id="IPR045851">
    <property type="entry name" value="AMP-bd_C_sf"/>
</dbReference>
<gene>
    <name evidence="12" type="ORF">ADCFC_11880</name>
</gene>
<evidence type="ECO:0000256" key="8">
    <source>
        <dbReference type="ARBA" id="ARBA00075111"/>
    </source>
</evidence>
<dbReference type="FunFam" id="3.40.50.12780:FF:000016">
    <property type="entry name" value="Phenylacetate-coenzyme A ligase"/>
    <property type="match status" value="1"/>
</dbReference>
<dbReference type="InterPro" id="IPR042099">
    <property type="entry name" value="ANL_N_sf"/>
</dbReference>
<sequence length="461" mass="51026">MSEAMDSIDVTKKGAALAAAEAGRFDALPIYKPEIECASREDIRALQLEKLKETVAYAYERVPYYRQKLDEMGVAPSDIQTLEDVRKLPFTDKAVLRETFPFGLFAVPLDDIRELHSSSGTTGKPVVVGYTDDDMDMWSECIARLVQMAGVVPGDIAQMAFGYGMFTGGFGLHYGLQRLGCAMIPAGSGNTERHIQMIEDYGTTVLVATPSYAMHICEVGEKMGYDWEKSPLRVGLFGGEPCPPGLKAEIERRMHIVCTDNYGLTEVMGPGVSGECLAERYQQHIAEDHFLWEVIDPETGEPVGEGEMGELVLTPLCKQGIPVLRYRTHDLTAVHTEPCACGRTLARMDKVRSRSDDMLIIRGTNVFPSQIEDVLTGIEEVTPHYHIIVETRGGMDALIVETELRPEAFRDSFEAMDALRARIAEKLKGTLLVAPEVRLVEPGGIERAIGKAKHVDDRREK</sequence>
<evidence type="ECO:0000313" key="12">
    <source>
        <dbReference type="EMBL" id="BCA88690.1"/>
    </source>
</evidence>
<organism evidence="12 13">
    <name type="scientific">Adlercreutzia hattorii</name>
    <dbReference type="NCBI Taxonomy" id="2707299"/>
    <lineage>
        <taxon>Bacteria</taxon>
        <taxon>Bacillati</taxon>
        <taxon>Actinomycetota</taxon>
        <taxon>Coriobacteriia</taxon>
        <taxon>Eggerthellales</taxon>
        <taxon>Eggerthellaceae</taxon>
        <taxon>Adlercreutzia</taxon>
    </lineage>
</organism>
<keyword evidence="2 9" id="KW-0436">Ligase</keyword>
<dbReference type="EC" id="6.2.1.30" evidence="6 9"/>
<reference evidence="13" key="1">
    <citation type="journal article" date="2020" name="Microbiol. Resour. Announc.">
        <title>Complete Genome Sequence of Adlercreutzia sp. Strain 8CFCBH1, a Potent Producer of Equol, Isolated from Healthy Japanese Feces.</title>
        <authorList>
            <person name="Ogata Y."/>
            <person name="Sakamoto M."/>
            <person name="Ohkuma M."/>
            <person name="Hattori M."/>
            <person name="Suda W."/>
        </authorList>
    </citation>
    <scope>NUCLEOTIDE SEQUENCE [LARGE SCALE GENOMIC DNA]</scope>
    <source>
        <strain evidence="13">8CFCBH1</strain>
    </source>
</reference>
<dbReference type="CDD" id="cd05913">
    <property type="entry name" value="PaaK"/>
    <property type="match status" value="1"/>
</dbReference>
<feature type="domain" description="AMP-dependent ligase C-terminal" evidence="11">
    <location>
        <begin position="363"/>
        <end position="459"/>
    </location>
</feature>
<evidence type="ECO:0000256" key="4">
    <source>
        <dbReference type="ARBA" id="ARBA00060591"/>
    </source>
</evidence>
<comment type="pathway">
    <text evidence="4 9">Aromatic compound metabolism; phenylacetate degradation.</text>
</comment>
<name>A0A6F8SM62_9ACTN</name>
<dbReference type="InterPro" id="IPR028154">
    <property type="entry name" value="AMP-dep_Lig_C"/>
</dbReference>
<dbReference type="AlphaFoldDB" id="A0A6F8SM62"/>
<dbReference type="KEGG" id="ahat:ADCFC_13090"/>
<dbReference type="Gene3D" id="3.40.50.12780">
    <property type="entry name" value="N-terminal domain of ligase-like"/>
    <property type="match status" value="1"/>
</dbReference>
<dbReference type="Gene3D" id="3.30.300.30">
    <property type="match status" value="1"/>
</dbReference>
<dbReference type="GO" id="GO:0047475">
    <property type="term" value="F:phenylacetate-CoA ligase activity"/>
    <property type="evidence" value="ECO:0007669"/>
    <property type="project" value="UniProtKB-EC"/>
</dbReference>
<dbReference type="InterPro" id="IPR000873">
    <property type="entry name" value="AMP-dep_synth/lig_dom"/>
</dbReference>
<feature type="domain" description="AMP-dependent synthetase/ligase" evidence="10">
    <location>
        <begin position="110"/>
        <end position="313"/>
    </location>
</feature>
<dbReference type="EMBL" id="AP022829">
    <property type="protein sequence ID" value="BCA88690.1"/>
    <property type="molecule type" value="Genomic_DNA"/>
</dbReference>
<protein>
    <recommendedName>
        <fullName evidence="7 9">Phenylacetate-coenzyme A ligase</fullName>
        <ecNumber evidence="6 9">6.2.1.30</ecNumber>
    </recommendedName>
    <alternativeName>
        <fullName evidence="8 9">Phenylacetyl-CoA ligase</fullName>
    </alternativeName>
</protein>
<evidence type="ECO:0000256" key="2">
    <source>
        <dbReference type="ARBA" id="ARBA00022598"/>
    </source>
</evidence>
<dbReference type="UniPathway" id="UPA00930"/>
<evidence type="ECO:0000256" key="7">
    <source>
        <dbReference type="ARBA" id="ARBA00068695"/>
    </source>
</evidence>
<dbReference type="GO" id="GO:0000166">
    <property type="term" value="F:nucleotide binding"/>
    <property type="evidence" value="ECO:0007669"/>
    <property type="project" value="UniProtKB-KW"/>
</dbReference>
<comment type="similarity">
    <text evidence="5 9">Belongs to the phenylacetyl-CoA ligase family.</text>
</comment>